<dbReference type="Proteomes" id="UP000536640">
    <property type="component" value="Unassembled WGS sequence"/>
</dbReference>
<comment type="caution">
    <text evidence="1">The sequence shown here is derived from an EMBL/GenBank/DDBJ whole genome shotgun (WGS) entry which is preliminary data.</text>
</comment>
<dbReference type="AlphaFoldDB" id="A0A840R5X5"/>
<accession>A0A840R5X5</accession>
<keyword evidence="2" id="KW-1185">Reference proteome</keyword>
<protein>
    <submittedName>
        <fullName evidence="1">Uncharacterized protein</fullName>
    </submittedName>
</protein>
<proteinExistence type="predicted"/>
<dbReference type="RefSeq" id="WP_184462693.1">
    <property type="nucleotide sequence ID" value="NZ_JACHHW010000005.1"/>
</dbReference>
<organism evidence="1 2">
    <name type="scientific">Zhongshania antarctica</name>
    <dbReference type="NCBI Taxonomy" id="641702"/>
    <lineage>
        <taxon>Bacteria</taxon>
        <taxon>Pseudomonadati</taxon>
        <taxon>Pseudomonadota</taxon>
        <taxon>Gammaproteobacteria</taxon>
        <taxon>Cellvibrionales</taxon>
        <taxon>Spongiibacteraceae</taxon>
        <taxon>Zhongshania</taxon>
    </lineage>
</organism>
<dbReference type="EMBL" id="JACHHW010000005">
    <property type="protein sequence ID" value="MBB5187812.1"/>
    <property type="molecule type" value="Genomic_DNA"/>
</dbReference>
<sequence>MSTQQADKGIFGDNFRAQQSLNNNGIKQSEWWLNINYAEVLEIHHAAVALNSQAR</sequence>
<reference evidence="1 2" key="1">
    <citation type="submission" date="2020-08" db="EMBL/GenBank/DDBJ databases">
        <title>Genomic Encyclopedia of Type Strains, Phase IV (KMG-IV): sequencing the most valuable type-strain genomes for metagenomic binning, comparative biology and taxonomic classification.</title>
        <authorList>
            <person name="Goeker M."/>
        </authorList>
    </citation>
    <scope>NUCLEOTIDE SEQUENCE [LARGE SCALE GENOMIC DNA]</scope>
    <source>
        <strain evidence="1 2">DSM 25701</strain>
    </source>
</reference>
<evidence type="ECO:0000313" key="2">
    <source>
        <dbReference type="Proteomes" id="UP000536640"/>
    </source>
</evidence>
<gene>
    <name evidence="1" type="ORF">HNQ57_002090</name>
</gene>
<evidence type="ECO:0000313" key="1">
    <source>
        <dbReference type="EMBL" id="MBB5187812.1"/>
    </source>
</evidence>
<name>A0A840R5X5_9GAMM</name>